<dbReference type="GO" id="GO:0008939">
    <property type="term" value="F:nicotinate-nucleotide-dimethylbenzimidazole phosphoribosyltransferase activity"/>
    <property type="evidence" value="ECO:0007669"/>
    <property type="project" value="UniProtKB-UniRule"/>
</dbReference>
<dbReference type="Gene3D" id="1.10.1610.10">
    <property type="match status" value="1"/>
</dbReference>
<gene>
    <name evidence="10" type="primary">cobT</name>
    <name evidence="11" type="ORF">JN12_02365</name>
</gene>
<evidence type="ECO:0000256" key="9">
    <source>
        <dbReference type="ARBA" id="ARBA00047340"/>
    </source>
</evidence>
<reference evidence="11 12" key="1">
    <citation type="submission" date="2019-07" db="EMBL/GenBank/DDBJ databases">
        <title>Genomic Encyclopedia of Archaeal and Bacterial Type Strains, Phase II (KMG-II): from individual species to whole genera.</title>
        <authorList>
            <person name="Goeker M."/>
        </authorList>
    </citation>
    <scope>NUCLEOTIDE SEQUENCE [LARGE SCALE GENOMIC DNA]</scope>
    <source>
        <strain evidence="11 12">ATCC BAA-1139</strain>
    </source>
</reference>
<name>A0A562VLS8_9BACT</name>
<keyword evidence="7 10" id="KW-0808">Transferase</keyword>
<keyword evidence="5 10" id="KW-0169">Cobalamin biosynthesis</keyword>
<dbReference type="CDD" id="cd02439">
    <property type="entry name" value="DMB-PRT_CobT"/>
    <property type="match status" value="1"/>
</dbReference>
<comment type="similarity">
    <text evidence="2 10">Belongs to the CobT family.</text>
</comment>
<dbReference type="AlphaFoldDB" id="A0A562VLS8"/>
<dbReference type="InterPro" id="IPR017846">
    <property type="entry name" value="Nict_dMeBzImd_PRibTrfase_bact"/>
</dbReference>
<dbReference type="FunFam" id="3.40.50.10210:FF:000001">
    <property type="entry name" value="Nicotinate-nucleotide--dimethylbenzimidazole phosphoribosyltransferase"/>
    <property type="match status" value="1"/>
</dbReference>
<dbReference type="HAMAP" id="MF_00230">
    <property type="entry name" value="CobT"/>
    <property type="match status" value="1"/>
</dbReference>
<proteinExistence type="inferred from homology"/>
<evidence type="ECO:0000256" key="4">
    <source>
        <dbReference type="ARBA" id="ARBA00015486"/>
    </source>
</evidence>
<comment type="caution">
    <text evidence="11">The sequence shown here is derived from an EMBL/GenBank/DDBJ whole genome shotgun (WGS) entry which is preliminary data.</text>
</comment>
<dbReference type="PANTHER" id="PTHR43463">
    <property type="entry name" value="NICOTINATE-NUCLEOTIDE--DIMETHYLBENZIMIDAZOLE PHOSPHORIBOSYLTRANSFERASE"/>
    <property type="match status" value="1"/>
</dbReference>
<protein>
    <recommendedName>
        <fullName evidence="4 10">Nicotinate-nucleotide--dimethylbenzimidazole phosphoribosyltransferase</fullName>
        <shortName evidence="10">NN:DBI PRT</shortName>
        <ecNumber evidence="3 10">2.4.2.21</ecNumber>
    </recommendedName>
    <alternativeName>
        <fullName evidence="8 10">N(1)-alpha-phosphoribosyltransferase</fullName>
    </alternativeName>
</protein>
<comment type="catalytic activity">
    <reaction evidence="9 10">
        <text>5,6-dimethylbenzimidazole + nicotinate beta-D-ribonucleotide = alpha-ribazole 5'-phosphate + nicotinate + H(+)</text>
        <dbReference type="Rhea" id="RHEA:11196"/>
        <dbReference type="ChEBI" id="CHEBI:15378"/>
        <dbReference type="ChEBI" id="CHEBI:15890"/>
        <dbReference type="ChEBI" id="CHEBI:32544"/>
        <dbReference type="ChEBI" id="CHEBI:57502"/>
        <dbReference type="ChEBI" id="CHEBI:57918"/>
        <dbReference type="EC" id="2.4.2.21"/>
    </reaction>
</comment>
<dbReference type="NCBIfam" id="TIGR03160">
    <property type="entry name" value="cobT_DBIPRT"/>
    <property type="match status" value="1"/>
</dbReference>
<dbReference type="RefSeq" id="WP_145022972.1">
    <property type="nucleotide sequence ID" value="NZ_VLLN01000013.1"/>
</dbReference>
<evidence type="ECO:0000256" key="1">
    <source>
        <dbReference type="ARBA" id="ARBA00005049"/>
    </source>
</evidence>
<dbReference type="InterPro" id="IPR003200">
    <property type="entry name" value="Nict_dMeBzImd_PRibTrfase"/>
</dbReference>
<dbReference type="OrthoDB" id="9781491at2"/>
<evidence type="ECO:0000313" key="12">
    <source>
        <dbReference type="Proteomes" id="UP000319449"/>
    </source>
</evidence>
<dbReference type="EMBL" id="VLLN01000013">
    <property type="protein sequence ID" value="TWJ18913.1"/>
    <property type="molecule type" value="Genomic_DNA"/>
</dbReference>
<feature type="active site" description="Proton acceptor" evidence="10">
    <location>
        <position position="318"/>
    </location>
</feature>
<dbReference type="NCBIfam" id="NF000996">
    <property type="entry name" value="PRK00105.1"/>
    <property type="match status" value="1"/>
</dbReference>
<dbReference type="InterPro" id="IPR023195">
    <property type="entry name" value="Nict_dMeBzImd_PRibTrfase_N"/>
</dbReference>
<dbReference type="Proteomes" id="UP000319449">
    <property type="component" value="Unassembled WGS sequence"/>
</dbReference>
<comment type="function">
    <text evidence="10">Catalyzes the synthesis of alpha-ribazole-5'-phosphate from nicotinate mononucleotide (NAMN) and 5,6-dimethylbenzimidazole (DMB).</text>
</comment>
<dbReference type="PANTHER" id="PTHR43463:SF1">
    <property type="entry name" value="NICOTINATE-NUCLEOTIDE--DIMETHYLBENZIMIDAZOLE PHOSPHORIBOSYLTRANSFERASE"/>
    <property type="match status" value="1"/>
</dbReference>
<keyword evidence="12" id="KW-1185">Reference proteome</keyword>
<comment type="pathway">
    <text evidence="1 10">Nucleoside biosynthesis; alpha-ribazole biosynthesis; alpha-ribazole from 5,6-dimethylbenzimidazole: step 1/2.</text>
</comment>
<dbReference type="EC" id="2.4.2.21" evidence="3 10"/>
<evidence type="ECO:0000256" key="10">
    <source>
        <dbReference type="HAMAP-Rule" id="MF_00230"/>
    </source>
</evidence>
<dbReference type="SUPFAM" id="SSF52733">
    <property type="entry name" value="Nicotinate mononucleotide:5,6-dimethylbenzimidazole phosphoribosyltransferase (CobT)"/>
    <property type="match status" value="1"/>
</dbReference>
<dbReference type="UniPathway" id="UPA00061">
    <property type="reaction ID" value="UER00516"/>
</dbReference>
<dbReference type="Gene3D" id="3.40.50.10210">
    <property type="match status" value="1"/>
</dbReference>
<sequence length="352" mass="37101">MKLLTETIHRVQPVDRALLAEAQKLLDNKTKPLGALGRLEEFARRFAAITGNMAPDTAHKVIYTFAGDHGVVEEGVSAFPKEVTPQMVLNILRGGAGVNVLARHSGVVVRVVDIGVDHDFGLVPELVVRKVARGTRNFAKGPAMTREEAVASLEVGISLAFEAKERGVAMLGTGEMGIGNTTPSSAILAVLSGKSAREVTHRGTGINDAALENKIRVIEQGLAINRPDPRDPLDVLAKVGGLEIAGIAGLVLGAAACRIPVVVDGFISTAGALIACELQPLAREYLFAAHESVEIGHRFMLERLGAEPILDLQFRLGEGTGAALAMGLIEAGVKVLKEMASFAEAGVTEGEY</sequence>
<evidence type="ECO:0000313" key="11">
    <source>
        <dbReference type="EMBL" id="TWJ18913.1"/>
    </source>
</evidence>
<evidence type="ECO:0000256" key="5">
    <source>
        <dbReference type="ARBA" id="ARBA00022573"/>
    </source>
</evidence>
<evidence type="ECO:0000256" key="7">
    <source>
        <dbReference type="ARBA" id="ARBA00022679"/>
    </source>
</evidence>
<evidence type="ECO:0000256" key="2">
    <source>
        <dbReference type="ARBA" id="ARBA00007110"/>
    </source>
</evidence>
<dbReference type="Pfam" id="PF02277">
    <property type="entry name" value="DBI_PRT"/>
    <property type="match status" value="1"/>
</dbReference>
<accession>A0A562VLS8</accession>
<dbReference type="GO" id="GO:0009236">
    <property type="term" value="P:cobalamin biosynthetic process"/>
    <property type="evidence" value="ECO:0007669"/>
    <property type="project" value="UniProtKB-UniRule"/>
</dbReference>
<evidence type="ECO:0000256" key="6">
    <source>
        <dbReference type="ARBA" id="ARBA00022676"/>
    </source>
</evidence>
<evidence type="ECO:0000256" key="3">
    <source>
        <dbReference type="ARBA" id="ARBA00011991"/>
    </source>
</evidence>
<keyword evidence="6 10" id="KW-0328">Glycosyltransferase</keyword>
<organism evidence="11 12">
    <name type="scientific">Geobacter argillaceus</name>
    <dbReference type="NCBI Taxonomy" id="345631"/>
    <lineage>
        <taxon>Bacteria</taxon>
        <taxon>Pseudomonadati</taxon>
        <taxon>Thermodesulfobacteriota</taxon>
        <taxon>Desulfuromonadia</taxon>
        <taxon>Geobacterales</taxon>
        <taxon>Geobacteraceae</taxon>
        <taxon>Geobacter</taxon>
    </lineage>
</organism>
<evidence type="ECO:0000256" key="8">
    <source>
        <dbReference type="ARBA" id="ARBA00030686"/>
    </source>
</evidence>
<dbReference type="InterPro" id="IPR036087">
    <property type="entry name" value="Nict_dMeBzImd_PRibTrfase_sf"/>
</dbReference>